<evidence type="ECO:0000313" key="4">
    <source>
        <dbReference type="Proteomes" id="UP000074247"/>
    </source>
</evidence>
<feature type="signal peptide" evidence="2">
    <location>
        <begin position="1"/>
        <end position="20"/>
    </location>
</feature>
<organism evidence="3 4">
    <name type="scientific">Toxoplasma gondii ARI</name>
    <dbReference type="NCBI Taxonomy" id="1074872"/>
    <lineage>
        <taxon>Eukaryota</taxon>
        <taxon>Sar</taxon>
        <taxon>Alveolata</taxon>
        <taxon>Apicomplexa</taxon>
        <taxon>Conoidasida</taxon>
        <taxon>Coccidia</taxon>
        <taxon>Eucoccidiorida</taxon>
        <taxon>Eimeriorina</taxon>
        <taxon>Sarcocystidae</taxon>
        <taxon>Toxoplasma</taxon>
    </lineage>
</organism>
<feature type="compositionally biased region" description="Basic and acidic residues" evidence="1">
    <location>
        <begin position="174"/>
        <end position="193"/>
    </location>
</feature>
<dbReference type="EMBL" id="AGQS02004739">
    <property type="protein sequence ID" value="KYF43223.1"/>
    <property type="molecule type" value="Genomic_DNA"/>
</dbReference>
<comment type="caution">
    <text evidence="3">The sequence shown here is derived from an EMBL/GenBank/DDBJ whole genome shotgun (WGS) entry which is preliminary data.</text>
</comment>
<evidence type="ECO:0000313" key="3">
    <source>
        <dbReference type="EMBL" id="KYF43223.1"/>
    </source>
</evidence>
<dbReference type="AlphaFoldDB" id="A0A139XWQ4"/>
<feature type="compositionally biased region" description="Low complexity" evidence="1">
    <location>
        <begin position="147"/>
        <end position="159"/>
    </location>
</feature>
<feature type="region of interest" description="Disordered" evidence="1">
    <location>
        <begin position="35"/>
        <end position="218"/>
    </location>
</feature>
<reference evidence="3 4" key="1">
    <citation type="journal article" date="2016" name="Nat. Commun.">
        <title>Local admixture of amplified and diversified secreted pathogenesis determinants shapes mosaic Toxoplasma gondii genomes.</title>
        <authorList>
            <person name="Lorenzi H."/>
            <person name="Khan A."/>
            <person name="Behnke M.S."/>
            <person name="Namasivayam S."/>
            <person name="Swapna L.S."/>
            <person name="Hadjithomas M."/>
            <person name="Karamycheva S."/>
            <person name="Pinney D."/>
            <person name="Brunk B.P."/>
            <person name="Ajioka J.W."/>
            <person name="Ajzenberg D."/>
            <person name="Boothroyd J.C."/>
            <person name="Boyle J.P."/>
            <person name="Darde M.L."/>
            <person name="Diaz-Miranda M.A."/>
            <person name="Dubey J.P."/>
            <person name="Fritz H.M."/>
            <person name="Gennari S.M."/>
            <person name="Gregory B.D."/>
            <person name="Kim K."/>
            <person name="Saeij J.P."/>
            <person name="Su C."/>
            <person name="White M.W."/>
            <person name="Zhu X.Q."/>
            <person name="Howe D.K."/>
            <person name="Rosenthal B.M."/>
            <person name="Grigg M.E."/>
            <person name="Parkinson J."/>
            <person name="Liu L."/>
            <person name="Kissinger J.C."/>
            <person name="Roos D.S."/>
            <person name="Sibley L.D."/>
        </authorList>
    </citation>
    <scope>NUCLEOTIDE SEQUENCE [LARGE SCALE GENOMIC DNA]</scope>
    <source>
        <strain evidence="3 4">ARI</strain>
    </source>
</reference>
<evidence type="ECO:0000256" key="2">
    <source>
        <dbReference type="SAM" id="SignalP"/>
    </source>
</evidence>
<gene>
    <name evidence="3" type="ORF">TGARI_225330A</name>
</gene>
<feature type="non-terminal residue" evidence="3">
    <location>
        <position position="218"/>
    </location>
</feature>
<evidence type="ECO:0000256" key="1">
    <source>
        <dbReference type="SAM" id="MobiDB-lite"/>
    </source>
</evidence>
<dbReference type="Proteomes" id="UP000074247">
    <property type="component" value="Unassembled WGS sequence"/>
</dbReference>
<keyword evidence="2" id="KW-0732">Signal</keyword>
<feature type="compositionally biased region" description="Low complexity" evidence="1">
    <location>
        <begin position="93"/>
        <end position="110"/>
    </location>
</feature>
<name>A0A139XWQ4_TOXGO</name>
<feature type="chain" id="PRO_5007301122" evidence="2">
    <location>
        <begin position="21"/>
        <end position="218"/>
    </location>
</feature>
<accession>A0A139XWQ4</accession>
<sequence>MASIPLGLASSFLFCLLSEAVSLQLGHPVTLSAGSSRQLSFRVPGGSKGGLPSDLDSQGQLSFVELGKGRQSKSKKRAKEKDEGADSELANASEESQSQEEGSQQGSQSESQEEEEEEAFARKGASSSQKKVSDKGSQISAGRQGSSKKSVSTANSSSSDAFDEEQGEGSGVAEEEHTRNSEAESGIAERSEAPNEPDEGGSAAAADEAEGGSVHGSQ</sequence>
<protein>
    <submittedName>
        <fullName evidence="3">Uncharacterized protein</fullName>
    </submittedName>
</protein>
<feature type="compositionally biased region" description="Polar residues" evidence="1">
    <location>
        <begin position="125"/>
        <end position="145"/>
    </location>
</feature>
<proteinExistence type="predicted"/>
<dbReference type="VEuPathDB" id="ToxoDB:TGARI_225330A"/>